<dbReference type="EMBL" id="PCYI01000014">
    <property type="protein sequence ID" value="PIR44953.1"/>
    <property type="molecule type" value="Genomic_DNA"/>
</dbReference>
<comment type="caution">
    <text evidence="2">The sequence shown here is derived from an EMBL/GenBank/DDBJ whole genome shotgun (WGS) entry which is preliminary data.</text>
</comment>
<dbReference type="Proteomes" id="UP000228767">
    <property type="component" value="Unassembled WGS sequence"/>
</dbReference>
<gene>
    <name evidence="2" type="ORF">COV10_01975</name>
</gene>
<proteinExistence type="predicted"/>
<dbReference type="SUPFAM" id="SSF53756">
    <property type="entry name" value="UDP-Glycosyltransferase/glycogen phosphorylase"/>
    <property type="match status" value="1"/>
</dbReference>
<evidence type="ECO:0000313" key="2">
    <source>
        <dbReference type="EMBL" id="PIR44953.1"/>
    </source>
</evidence>
<dbReference type="Pfam" id="PF00534">
    <property type="entry name" value="Glycos_transf_1"/>
    <property type="match status" value="1"/>
</dbReference>
<evidence type="ECO:0000313" key="3">
    <source>
        <dbReference type="Proteomes" id="UP000228767"/>
    </source>
</evidence>
<reference evidence="2 3" key="1">
    <citation type="submission" date="2017-09" db="EMBL/GenBank/DDBJ databases">
        <title>Depth-based differentiation of microbial function through sediment-hosted aquifers and enrichment of novel symbionts in the deep terrestrial subsurface.</title>
        <authorList>
            <person name="Probst A.J."/>
            <person name="Ladd B."/>
            <person name="Jarett J.K."/>
            <person name="Geller-Mcgrath D.E."/>
            <person name="Sieber C.M."/>
            <person name="Emerson J.B."/>
            <person name="Anantharaman K."/>
            <person name="Thomas B.C."/>
            <person name="Malmstrom R."/>
            <person name="Stieglmeier M."/>
            <person name="Klingl A."/>
            <person name="Woyke T."/>
            <person name="Ryan C.M."/>
            <person name="Banfield J.F."/>
        </authorList>
    </citation>
    <scope>NUCLEOTIDE SEQUENCE [LARGE SCALE GENOMIC DNA]</scope>
    <source>
        <strain evidence="2">CG10_big_fil_rev_8_21_14_0_10_51_16</strain>
    </source>
</reference>
<organism evidence="2 3">
    <name type="scientific">Candidatus Vogelbacteria bacterium CG10_big_fil_rev_8_21_14_0_10_51_16</name>
    <dbReference type="NCBI Taxonomy" id="1975045"/>
    <lineage>
        <taxon>Bacteria</taxon>
        <taxon>Candidatus Vogeliibacteriota</taxon>
    </lineage>
</organism>
<accession>A0A2H0REM8</accession>
<dbReference type="Gene3D" id="3.40.50.2000">
    <property type="entry name" value="Glycogen Phosphorylase B"/>
    <property type="match status" value="1"/>
</dbReference>
<feature type="domain" description="Glycosyl transferase family 1" evidence="1">
    <location>
        <begin position="179"/>
        <end position="292"/>
    </location>
</feature>
<dbReference type="InterPro" id="IPR001296">
    <property type="entry name" value="Glyco_trans_1"/>
</dbReference>
<name>A0A2H0REM8_9BACT</name>
<sequence>MRLLICTQKVDKNDPVLGFFHRWLEEFAGHYERVKVICLEKGEYDLPSNAKILSLGKEEGNFQFAIFNSSIFKRVRYALRFYKCIWEGRSNYDAVFVHMNQEYVLLGGLLWRLWGKRVYLWRNHAKGSWLTRLAGLLSEKAFYTSPQSFTARFKNAHRMPVGIDTDFFKPNDSVARVTNSILFLGRIAPVKKVLEFIEWLHLRQEQGESFSVTIAGAALPADADYEKKVRERILKYGLEDRSTFVGPVNKEQARRLYQTHQTYVNFTPSGSMDKTILEAAACEAKVIVANEDLKMLEYKESSEIRDFVVRGHSLTLLMKTIKTHML</sequence>
<dbReference type="AlphaFoldDB" id="A0A2H0REM8"/>
<protein>
    <recommendedName>
        <fullName evidence="1">Glycosyl transferase family 1 domain-containing protein</fullName>
    </recommendedName>
</protein>
<dbReference type="GO" id="GO:0016757">
    <property type="term" value="F:glycosyltransferase activity"/>
    <property type="evidence" value="ECO:0007669"/>
    <property type="project" value="InterPro"/>
</dbReference>
<evidence type="ECO:0000259" key="1">
    <source>
        <dbReference type="Pfam" id="PF00534"/>
    </source>
</evidence>